<dbReference type="RefSeq" id="WP_177319682.1">
    <property type="nucleotide sequence ID" value="NZ_BOMT01000028.1"/>
</dbReference>
<reference evidence="1 2" key="1">
    <citation type="submission" date="2016-10" db="EMBL/GenBank/DDBJ databases">
        <authorList>
            <person name="de Groot N.N."/>
        </authorList>
    </citation>
    <scope>NUCLEOTIDE SEQUENCE [LARGE SCALE GENOMIC DNA]</scope>
    <source>
        <strain evidence="1 2">DSM 43019</strain>
    </source>
</reference>
<evidence type="ECO:0000313" key="1">
    <source>
        <dbReference type="EMBL" id="SFE92659.1"/>
    </source>
</evidence>
<keyword evidence="2" id="KW-1185">Reference proteome</keyword>
<gene>
    <name evidence="1" type="ORF">SAMN05421541_104495</name>
</gene>
<accession>A0A1I2EIT2</accession>
<dbReference type="STRING" id="35752.SAMN05421541_104495"/>
<dbReference type="EMBL" id="FONV01000004">
    <property type="protein sequence ID" value="SFE92659.1"/>
    <property type="molecule type" value="Genomic_DNA"/>
</dbReference>
<organism evidence="1 2">
    <name type="scientific">Actinoplanes philippinensis</name>
    <dbReference type="NCBI Taxonomy" id="35752"/>
    <lineage>
        <taxon>Bacteria</taxon>
        <taxon>Bacillati</taxon>
        <taxon>Actinomycetota</taxon>
        <taxon>Actinomycetes</taxon>
        <taxon>Micromonosporales</taxon>
        <taxon>Micromonosporaceae</taxon>
        <taxon>Actinoplanes</taxon>
    </lineage>
</organism>
<sequence>MGNAAAPAMAEVREATGAVITVLGFSRFALGAAVSRRPAPAAGTRRWRRPW</sequence>
<evidence type="ECO:0000313" key="2">
    <source>
        <dbReference type="Proteomes" id="UP000199645"/>
    </source>
</evidence>
<protein>
    <submittedName>
        <fullName evidence="1">Uncharacterized protein</fullName>
    </submittedName>
</protein>
<proteinExistence type="predicted"/>
<dbReference type="AlphaFoldDB" id="A0A1I2EIT2"/>
<dbReference type="Proteomes" id="UP000199645">
    <property type="component" value="Unassembled WGS sequence"/>
</dbReference>
<name>A0A1I2EIT2_9ACTN</name>